<evidence type="ECO:0000313" key="1">
    <source>
        <dbReference type="EMBL" id="KAG0439200.1"/>
    </source>
</evidence>
<sequence>MEPGNNETIPWTEQETFALIRLWEDHLGDLRRTKRNAKVYGEIVEKLRAMGFSRSAKEVKKKMENLGNKYRSLSRKKTTGAGGLTWRFYCDLHRFLGSLPANDSSLMEESCCSGDASVEQIRAKTGSSREDSEAEEAAGLTVEPLRSSGSCGIRTKSLGKEN</sequence>
<organism evidence="1 2">
    <name type="scientific">Ixodes persulcatus</name>
    <name type="common">Taiga tick</name>
    <dbReference type="NCBI Taxonomy" id="34615"/>
    <lineage>
        <taxon>Eukaryota</taxon>
        <taxon>Metazoa</taxon>
        <taxon>Ecdysozoa</taxon>
        <taxon>Arthropoda</taxon>
        <taxon>Chelicerata</taxon>
        <taxon>Arachnida</taxon>
        <taxon>Acari</taxon>
        <taxon>Parasitiformes</taxon>
        <taxon>Ixodida</taxon>
        <taxon>Ixodoidea</taxon>
        <taxon>Ixodidae</taxon>
        <taxon>Ixodinae</taxon>
        <taxon>Ixodes</taxon>
    </lineage>
</organism>
<accession>A0AC60QQ64</accession>
<name>A0AC60QQ64_IXOPE</name>
<comment type="caution">
    <text evidence="1">The sequence shown here is derived from an EMBL/GenBank/DDBJ whole genome shotgun (WGS) entry which is preliminary data.</text>
</comment>
<keyword evidence="2" id="KW-1185">Reference proteome</keyword>
<protein>
    <submittedName>
        <fullName evidence="1">Uncharacterized protein</fullName>
    </submittedName>
</protein>
<dbReference type="Proteomes" id="UP000805193">
    <property type="component" value="Unassembled WGS sequence"/>
</dbReference>
<gene>
    <name evidence="1" type="ORF">HPB47_016725</name>
</gene>
<dbReference type="EMBL" id="JABSTQ010005498">
    <property type="protein sequence ID" value="KAG0439200.1"/>
    <property type="molecule type" value="Genomic_DNA"/>
</dbReference>
<reference evidence="1 2" key="1">
    <citation type="journal article" date="2020" name="Cell">
        <title>Large-Scale Comparative Analyses of Tick Genomes Elucidate Their Genetic Diversity and Vector Capacities.</title>
        <authorList>
            <consortium name="Tick Genome and Microbiome Consortium (TIGMIC)"/>
            <person name="Jia N."/>
            <person name="Wang J."/>
            <person name="Shi W."/>
            <person name="Du L."/>
            <person name="Sun Y."/>
            <person name="Zhan W."/>
            <person name="Jiang J.F."/>
            <person name="Wang Q."/>
            <person name="Zhang B."/>
            <person name="Ji P."/>
            <person name="Bell-Sakyi L."/>
            <person name="Cui X.M."/>
            <person name="Yuan T.T."/>
            <person name="Jiang B.G."/>
            <person name="Yang W.F."/>
            <person name="Lam T.T."/>
            <person name="Chang Q.C."/>
            <person name="Ding S.J."/>
            <person name="Wang X.J."/>
            <person name="Zhu J.G."/>
            <person name="Ruan X.D."/>
            <person name="Zhao L."/>
            <person name="Wei J.T."/>
            <person name="Ye R.Z."/>
            <person name="Que T.C."/>
            <person name="Du C.H."/>
            <person name="Zhou Y.H."/>
            <person name="Cheng J.X."/>
            <person name="Dai P.F."/>
            <person name="Guo W.B."/>
            <person name="Han X.H."/>
            <person name="Huang E.J."/>
            <person name="Li L.F."/>
            <person name="Wei W."/>
            <person name="Gao Y.C."/>
            <person name="Liu J.Z."/>
            <person name="Shao H.Z."/>
            <person name="Wang X."/>
            <person name="Wang C.C."/>
            <person name="Yang T.C."/>
            <person name="Huo Q.B."/>
            <person name="Li W."/>
            <person name="Chen H.Y."/>
            <person name="Chen S.E."/>
            <person name="Zhou L.G."/>
            <person name="Ni X.B."/>
            <person name="Tian J.H."/>
            <person name="Sheng Y."/>
            <person name="Liu T."/>
            <person name="Pan Y.S."/>
            <person name="Xia L.Y."/>
            <person name="Li J."/>
            <person name="Zhao F."/>
            <person name="Cao W.C."/>
        </authorList>
    </citation>
    <scope>NUCLEOTIDE SEQUENCE [LARGE SCALE GENOMIC DNA]</scope>
    <source>
        <strain evidence="1">Iper-2018</strain>
    </source>
</reference>
<evidence type="ECO:0000313" key="2">
    <source>
        <dbReference type="Proteomes" id="UP000805193"/>
    </source>
</evidence>
<proteinExistence type="predicted"/>